<dbReference type="SUPFAM" id="SSF52540">
    <property type="entry name" value="P-loop containing nucleoside triphosphate hydrolases"/>
    <property type="match status" value="1"/>
</dbReference>
<dbReference type="PANTHER" id="PTHR12788:SF10">
    <property type="entry name" value="PROTEIN-TYROSINE SULFOTRANSFERASE"/>
    <property type="match status" value="1"/>
</dbReference>
<dbReference type="InterPro" id="IPR026634">
    <property type="entry name" value="TPST-like"/>
</dbReference>
<evidence type="ECO:0000313" key="7">
    <source>
        <dbReference type="Proteomes" id="UP000784294"/>
    </source>
</evidence>
<comment type="catalytic activity">
    <reaction evidence="4 5">
        <text>L-tyrosyl-[protein] + 3'-phosphoadenylyl sulfate = O-sulfo-L-tyrosine-[protein] + adenosine 3',5'-bisphosphate + H(+)</text>
        <dbReference type="Rhea" id="RHEA:16801"/>
        <dbReference type="Rhea" id="RHEA-COMP:10136"/>
        <dbReference type="Rhea" id="RHEA-COMP:11688"/>
        <dbReference type="ChEBI" id="CHEBI:15378"/>
        <dbReference type="ChEBI" id="CHEBI:46858"/>
        <dbReference type="ChEBI" id="CHEBI:58339"/>
        <dbReference type="ChEBI" id="CHEBI:58343"/>
        <dbReference type="ChEBI" id="CHEBI:65286"/>
        <dbReference type="EC" id="2.8.2.20"/>
    </reaction>
</comment>
<accession>A0A448WR91</accession>
<dbReference type="InterPro" id="IPR027417">
    <property type="entry name" value="P-loop_NTPase"/>
</dbReference>
<evidence type="ECO:0000256" key="4">
    <source>
        <dbReference type="ARBA" id="ARBA00048460"/>
    </source>
</evidence>
<dbReference type="GO" id="GO:0008476">
    <property type="term" value="F:protein-tyrosine sulfotransferase activity"/>
    <property type="evidence" value="ECO:0007669"/>
    <property type="project" value="UniProtKB-EC"/>
</dbReference>
<comment type="similarity">
    <text evidence="1 5">Belongs to the protein sulfotransferase family.</text>
</comment>
<evidence type="ECO:0000256" key="2">
    <source>
        <dbReference type="ARBA" id="ARBA00013262"/>
    </source>
</evidence>
<name>A0A448WR91_9PLAT</name>
<dbReference type="EC" id="2.8.2.20" evidence="2 5"/>
<keyword evidence="3 5" id="KW-0808">Transferase</keyword>
<comment type="caution">
    <text evidence="6">The sequence shown here is derived from an EMBL/GenBank/DDBJ whole genome shotgun (WGS) entry which is preliminary data.</text>
</comment>
<dbReference type="Pfam" id="PF13469">
    <property type="entry name" value="Sulfotransfer_3"/>
    <property type="match status" value="1"/>
</dbReference>
<dbReference type="AlphaFoldDB" id="A0A448WR91"/>
<dbReference type="EMBL" id="CAAALY010036001">
    <property type="protein sequence ID" value="VEL18196.1"/>
    <property type="molecule type" value="Genomic_DNA"/>
</dbReference>
<evidence type="ECO:0000313" key="6">
    <source>
        <dbReference type="EMBL" id="VEL18196.1"/>
    </source>
</evidence>
<protein>
    <recommendedName>
        <fullName evidence="2 5">Protein-tyrosine sulfotransferase</fullName>
        <ecNumber evidence="2 5">2.8.2.20</ecNumber>
    </recommendedName>
</protein>
<keyword evidence="7" id="KW-1185">Reference proteome</keyword>
<sequence>MIMCHWTTLMRVLLDVHKHVRCGPESRVIPRILDVRASWNFPIAKKRLVGAGLYPEAVDSATAGFITEIIRLAGRDADRLCNKDPMTFHHLEYMAHLFPKAQFIMMVRDPRAVVASIIKYVVFSLKLFPSLMLTCALETGY</sequence>
<evidence type="ECO:0000256" key="1">
    <source>
        <dbReference type="ARBA" id="ARBA00009988"/>
    </source>
</evidence>
<evidence type="ECO:0000256" key="3">
    <source>
        <dbReference type="ARBA" id="ARBA00022679"/>
    </source>
</evidence>
<reference evidence="6" key="1">
    <citation type="submission" date="2018-11" db="EMBL/GenBank/DDBJ databases">
        <authorList>
            <consortium name="Pathogen Informatics"/>
        </authorList>
    </citation>
    <scope>NUCLEOTIDE SEQUENCE</scope>
</reference>
<evidence type="ECO:0000256" key="5">
    <source>
        <dbReference type="RuleBase" id="RU365018"/>
    </source>
</evidence>
<dbReference type="Proteomes" id="UP000784294">
    <property type="component" value="Unassembled WGS sequence"/>
</dbReference>
<dbReference type="OrthoDB" id="545675at2759"/>
<dbReference type="Gene3D" id="3.40.50.300">
    <property type="entry name" value="P-loop containing nucleotide triphosphate hydrolases"/>
    <property type="match status" value="1"/>
</dbReference>
<dbReference type="GO" id="GO:0005794">
    <property type="term" value="C:Golgi apparatus"/>
    <property type="evidence" value="ECO:0007669"/>
    <property type="project" value="UniProtKB-ARBA"/>
</dbReference>
<dbReference type="PANTHER" id="PTHR12788">
    <property type="entry name" value="PROTEIN-TYROSINE SULFOTRANSFERASE 2"/>
    <property type="match status" value="1"/>
</dbReference>
<proteinExistence type="inferred from homology"/>
<comment type="function">
    <text evidence="5">Catalyzes the O-sulfation of tyrosine residues within acidic motifs of polypeptides, using 3'-phosphoadenylyl sulfate (PAPS) as cosubstrate.</text>
</comment>
<gene>
    <name evidence="6" type="ORF">PXEA_LOCUS11636</name>
</gene>
<organism evidence="6 7">
    <name type="scientific">Protopolystoma xenopodis</name>
    <dbReference type="NCBI Taxonomy" id="117903"/>
    <lineage>
        <taxon>Eukaryota</taxon>
        <taxon>Metazoa</taxon>
        <taxon>Spiralia</taxon>
        <taxon>Lophotrochozoa</taxon>
        <taxon>Platyhelminthes</taxon>
        <taxon>Monogenea</taxon>
        <taxon>Polyopisthocotylea</taxon>
        <taxon>Polystomatidea</taxon>
        <taxon>Polystomatidae</taxon>
        <taxon>Protopolystoma</taxon>
    </lineage>
</organism>